<feature type="domain" description="Fe2OG dioxygenase" evidence="2">
    <location>
        <begin position="71"/>
        <end position="179"/>
    </location>
</feature>
<protein>
    <recommendedName>
        <fullName evidence="2">Fe2OG dioxygenase domain-containing protein</fullName>
    </recommendedName>
</protein>
<dbReference type="Gene3D" id="2.60.120.330">
    <property type="entry name" value="B-lactam Antibiotic, Isopenicillin N Synthase, Chain"/>
    <property type="match status" value="1"/>
</dbReference>
<dbReference type="GO" id="GO:0016491">
    <property type="term" value="F:oxidoreductase activity"/>
    <property type="evidence" value="ECO:0007669"/>
    <property type="project" value="UniProtKB-KW"/>
</dbReference>
<comment type="similarity">
    <text evidence="1">Belongs to the iron/ascorbate-dependent oxidoreductase family.</text>
</comment>
<dbReference type="PROSITE" id="PS51471">
    <property type="entry name" value="FE2OG_OXY"/>
    <property type="match status" value="1"/>
</dbReference>
<gene>
    <name evidence="3" type="ORF">Pmani_030136</name>
</gene>
<dbReference type="InterPro" id="IPR044861">
    <property type="entry name" value="IPNS-like_FE2OG_OXY"/>
</dbReference>
<proteinExistence type="inferred from homology"/>
<evidence type="ECO:0000313" key="4">
    <source>
        <dbReference type="Proteomes" id="UP001292094"/>
    </source>
</evidence>
<dbReference type="EMBL" id="JAWZYT010003636">
    <property type="protein sequence ID" value="KAK4297441.1"/>
    <property type="molecule type" value="Genomic_DNA"/>
</dbReference>
<accession>A0AAE1TTX7</accession>
<organism evidence="3 4">
    <name type="scientific">Petrolisthes manimaculis</name>
    <dbReference type="NCBI Taxonomy" id="1843537"/>
    <lineage>
        <taxon>Eukaryota</taxon>
        <taxon>Metazoa</taxon>
        <taxon>Ecdysozoa</taxon>
        <taxon>Arthropoda</taxon>
        <taxon>Crustacea</taxon>
        <taxon>Multicrustacea</taxon>
        <taxon>Malacostraca</taxon>
        <taxon>Eumalacostraca</taxon>
        <taxon>Eucarida</taxon>
        <taxon>Decapoda</taxon>
        <taxon>Pleocyemata</taxon>
        <taxon>Anomura</taxon>
        <taxon>Galatheoidea</taxon>
        <taxon>Porcellanidae</taxon>
        <taxon>Petrolisthes</taxon>
    </lineage>
</organism>
<dbReference type="InterPro" id="IPR005123">
    <property type="entry name" value="Oxoglu/Fe-dep_dioxygenase_dom"/>
</dbReference>
<reference evidence="3" key="1">
    <citation type="submission" date="2023-11" db="EMBL/GenBank/DDBJ databases">
        <title>Genome assemblies of two species of porcelain crab, Petrolisthes cinctipes and Petrolisthes manimaculis (Anomura: Porcellanidae).</title>
        <authorList>
            <person name="Angst P."/>
        </authorList>
    </citation>
    <scope>NUCLEOTIDE SEQUENCE</scope>
    <source>
        <strain evidence="3">PB745_02</strain>
        <tissue evidence="3">Gill</tissue>
    </source>
</reference>
<sequence>MEGGEVRELPVIDMRLAKGSTRPALVKQLKEALTTVGFIYLAGVEGFDEVELLRLTRWFYSDFFTSLFIPTHLSTLRLIRYPPRHDPPESARDGDYVIQTAEHRDSVMITLLATFQEYPGLQVRWTDDSLMDVPHRPGHLVVNIGSLLATISGGTLKATRHRIVDVCGERFSVPYFLEPRYDANINQCLPGGTPALCDDPGHKVYYGPWVFEKITKFAEYKDLITRVGNGGVEVV</sequence>
<dbReference type="SUPFAM" id="SSF51197">
    <property type="entry name" value="Clavaminate synthase-like"/>
    <property type="match status" value="1"/>
</dbReference>
<dbReference type="InterPro" id="IPR050231">
    <property type="entry name" value="Iron_ascorbate_oxido_reductase"/>
</dbReference>
<evidence type="ECO:0000313" key="3">
    <source>
        <dbReference type="EMBL" id="KAK4297441.1"/>
    </source>
</evidence>
<keyword evidence="1" id="KW-0479">Metal-binding</keyword>
<keyword evidence="4" id="KW-1185">Reference proteome</keyword>
<keyword evidence="1" id="KW-0408">Iron</keyword>
<dbReference type="InterPro" id="IPR027443">
    <property type="entry name" value="IPNS-like_sf"/>
</dbReference>
<dbReference type="Pfam" id="PF03171">
    <property type="entry name" value="2OG-FeII_Oxy"/>
    <property type="match status" value="1"/>
</dbReference>
<keyword evidence="1" id="KW-0560">Oxidoreductase</keyword>
<name>A0AAE1TTX7_9EUCA</name>
<comment type="caution">
    <text evidence="3">The sequence shown here is derived from an EMBL/GenBank/DDBJ whole genome shotgun (WGS) entry which is preliminary data.</text>
</comment>
<evidence type="ECO:0000259" key="2">
    <source>
        <dbReference type="PROSITE" id="PS51471"/>
    </source>
</evidence>
<dbReference type="Proteomes" id="UP001292094">
    <property type="component" value="Unassembled WGS sequence"/>
</dbReference>
<dbReference type="GO" id="GO:0046872">
    <property type="term" value="F:metal ion binding"/>
    <property type="evidence" value="ECO:0007669"/>
    <property type="project" value="UniProtKB-KW"/>
</dbReference>
<dbReference type="PANTHER" id="PTHR47990">
    <property type="entry name" value="2-OXOGLUTARATE (2OG) AND FE(II)-DEPENDENT OXYGENASE SUPERFAMILY PROTEIN-RELATED"/>
    <property type="match status" value="1"/>
</dbReference>
<dbReference type="AlphaFoldDB" id="A0AAE1TTX7"/>
<evidence type="ECO:0000256" key="1">
    <source>
        <dbReference type="RuleBase" id="RU003682"/>
    </source>
</evidence>